<name>A0A098BK09_9NOCA</name>
<reference evidence="1 2" key="1">
    <citation type="journal article" date="2014" name="Genome Announc.">
        <title>Draft Genome Sequence of Propane- and Butane-Oxidizing Actinobacterium Rhodococcus ruber IEGM 231.</title>
        <authorList>
            <person name="Ivshina I.B."/>
            <person name="Kuyukina M.S."/>
            <person name="Krivoruchko A.V."/>
            <person name="Barbe V."/>
            <person name="Fischer C."/>
        </authorList>
    </citation>
    <scope>NUCLEOTIDE SEQUENCE [LARGE SCALE GENOMIC DNA]</scope>
</reference>
<sequence>MTNIIVAPSVQAGREFQSERETFRDWHVVSPTSIRRGSIRGLTIGEYITLDGAYLDQSARDEIRVRQLGRR</sequence>
<dbReference type="EMBL" id="CCSD01000056">
    <property type="protein sequence ID" value="CDZ89033.1"/>
    <property type="molecule type" value="Genomic_DNA"/>
</dbReference>
<accession>A0A098BK09</accession>
<gene>
    <name evidence="1" type="ORF">RHRU231_450200</name>
</gene>
<dbReference type="Proteomes" id="UP000042997">
    <property type="component" value="Unassembled WGS sequence"/>
</dbReference>
<proteinExistence type="predicted"/>
<evidence type="ECO:0000313" key="2">
    <source>
        <dbReference type="Proteomes" id="UP000042997"/>
    </source>
</evidence>
<protein>
    <submittedName>
        <fullName evidence="1">Uncharacterized protein</fullName>
    </submittedName>
</protein>
<evidence type="ECO:0000313" key="1">
    <source>
        <dbReference type="EMBL" id="CDZ89033.1"/>
    </source>
</evidence>
<organism evidence="1 2">
    <name type="scientific">Rhodococcus ruber</name>
    <dbReference type="NCBI Taxonomy" id="1830"/>
    <lineage>
        <taxon>Bacteria</taxon>
        <taxon>Bacillati</taxon>
        <taxon>Actinomycetota</taxon>
        <taxon>Actinomycetes</taxon>
        <taxon>Mycobacteriales</taxon>
        <taxon>Nocardiaceae</taxon>
        <taxon>Rhodococcus</taxon>
    </lineage>
</organism>
<dbReference type="AlphaFoldDB" id="A0A098BK09"/>